<evidence type="ECO:0000313" key="3">
    <source>
        <dbReference type="Proteomes" id="UP000250086"/>
    </source>
</evidence>
<name>A0A2X0VD42_9GAMM</name>
<sequence length="610" mass="70071">MDTQAKPKVLPGCESFEKLIESNAYYVDKTSYLKNLLESSDEVENALFTRPRRFGKTLNMSMIKAFCELDYKNPGDTTYQQKLFIDNGRNLAVSQDEYKELRDKVMGQLPVIYVSFKGIAGLCFKEAIEEFLNIIYEVYDNFLFLQESSILSDNDKRRFINIYNVCTDEINNLDESRSLNKAVSCCKSFIRILAFLLHKEFKRQVLILIDEYDVPLQKAVVAKEPYYDEMLSIIRSISISVFKQQGNPWLYKGIVTGCLKIAHQSVFTDANNFTTFNVNDESYTTFFGFTQEQTDKIISDFGVESKRDEIKKWYNGYRFGDDYVYCPWSLMEYSAASKRNGSNEPKPFWVNTSGNDIITLFTKNSIEANDADNIQKLQDLMDGKSVLIKLSEFSVYPDITKGMEFDTFCTMMLQTGYVTFDENSKLKGMVSVKIPNHEVRQAFETKFSCLYSNDNDVWKDEGFKLLDAMMSNDIDMAQAIINAVLATYISIRHSGSEQYYHGLMQGLLLTAAQKKRVKVLDESESGIGYSDIILKDFMHKRAVILEFKRAGDEDLCLRTANEATEQIIKKRYADLFDTQYTQVYGIGIGFCRKYCEIASLGNIAKQVRSD</sequence>
<dbReference type="PANTHER" id="PTHR34825">
    <property type="entry name" value="CONSERVED PROTEIN, WITH A WEAK D-GALACTARATE DEHYDRATASE/ALTRONATE HYDROLASE DOMAIN"/>
    <property type="match status" value="1"/>
</dbReference>
<reference evidence="2 3" key="1">
    <citation type="submission" date="2018-06" db="EMBL/GenBank/DDBJ databases">
        <authorList>
            <consortium name="Pathogen Informatics"/>
            <person name="Doyle S."/>
        </authorList>
    </citation>
    <scope>NUCLEOTIDE SEQUENCE [LARGE SCALE GENOMIC DNA]</scope>
    <source>
        <strain evidence="2 3">NCTC13093</strain>
    </source>
</reference>
<protein>
    <submittedName>
        <fullName evidence="2">Predicted AAA-ATPase</fullName>
    </submittedName>
</protein>
<feature type="domain" description="AAA-ATPase-like" evidence="1">
    <location>
        <begin position="12"/>
        <end position="267"/>
    </location>
</feature>
<organism evidence="2 3">
    <name type="scientific">Anaerobiospirillum thomasii</name>
    <dbReference type="NCBI Taxonomy" id="179995"/>
    <lineage>
        <taxon>Bacteria</taxon>
        <taxon>Pseudomonadati</taxon>
        <taxon>Pseudomonadota</taxon>
        <taxon>Gammaproteobacteria</taxon>
        <taxon>Aeromonadales</taxon>
        <taxon>Succinivibrionaceae</taxon>
        <taxon>Anaerobiospirillum</taxon>
    </lineage>
</organism>
<evidence type="ECO:0000313" key="2">
    <source>
        <dbReference type="EMBL" id="SPT70825.1"/>
    </source>
</evidence>
<dbReference type="InterPro" id="IPR018631">
    <property type="entry name" value="AAA-ATPase-like_dom"/>
</dbReference>
<dbReference type="Pfam" id="PF09820">
    <property type="entry name" value="AAA-ATPase_like"/>
    <property type="match status" value="1"/>
</dbReference>
<dbReference type="Pfam" id="PF08011">
    <property type="entry name" value="PDDEXK_9"/>
    <property type="match status" value="1"/>
</dbReference>
<accession>A0A2X0VD42</accession>
<evidence type="ECO:0000259" key="1">
    <source>
        <dbReference type="Pfam" id="PF09820"/>
    </source>
</evidence>
<gene>
    <name evidence="2" type="ORF">NCTC13093_02249</name>
</gene>
<dbReference type="Proteomes" id="UP000250086">
    <property type="component" value="Unassembled WGS sequence"/>
</dbReference>
<dbReference type="AlphaFoldDB" id="A0A2X0VD42"/>
<proteinExistence type="predicted"/>
<dbReference type="InterPro" id="IPR012547">
    <property type="entry name" value="PDDEXK_9"/>
</dbReference>
<dbReference type="RefSeq" id="WP_113744852.1">
    <property type="nucleotide sequence ID" value="NZ_UAPV01000001.1"/>
</dbReference>
<keyword evidence="3" id="KW-1185">Reference proteome</keyword>
<dbReference type="EMBL" id="UAPV01000001">
    <property type="protein sequence ID" value="SPT70825.1"/>
    <property type="molecule type" value="Genomic_DNA"/>
</dbReference>
<dbReference type="PANTHER" id="PTHR34825:SF1">
    <property type="entry name" value="AAA-ATPASE-LIKE DOMAIN-CONTAINING PROTEIN"/>
    <property type="match status" value="1"/>
</dbReference>